<dbReference type="InterPro" id="IPR050963">
    <property type="entry name" value="Sirohydro_Cobaltochel/CbiX"/>
</dbReference>
<reference evidence="5" key="1">
    <citation type="submission" date="2016-07" db="EMBL/GenBank/DDBJ databases">
        <title>Frankia sp. NRRL B-16219 Genome sequencing.</title>
        <authorList>
            <person name="Ghodhbane-Gtari F."/>
            <person name="Swanson E."/>
            <person name="Gueddou A."/>
            <person name="Louati M."/>
            <person name="Nouioui I."/>
            <person name="Hezbri K."/>
            <person name="Abebe-Akele F."/>
            <person name="Simpson S."/>
            <person name="Morris K."/>
            <person name="Thomas K."/>
            <person name="Gtari M."/>
            <person name="Tisa L.S."/>
        </authorList>
    </citation>
    <scope>NUCLEOTIDE SEQUENCE [LARGE SCALE GENOMIC DNA]</scope>
    <source>
        <strain evidence="5">NRRL B-16219</strain>
    </source>
</reference>
<gene>
    <name evidence="4" type="ORF">BBK14_19230</name>
</gene>
<dbReference type="PANTHER" id="PTHR33542">
    <property type="entry name" value="SIROHYDROCHLORIN FERROCHELATASE, CHLOROPLASTIC"/>
    <property type="match status" value="1"/>
</dbReference>
<evidence type="ECO:0000256" key="3">
    <source>
        <dbReference type="SAM" id="MobiDB-lite"/>
    </source>
</evidence>
<dbReference type="SUPFAM" id="SSF53800">
    <property type="entry name" value="Chelatase"/>
    <property type="match status" value="1"/>
</dbReference>
<protein>
    <submittedName>
        <fullName evidence="4">Cobalamin biosynthesis protein CbiX</fullName>
    </submittedName>
</protein>
<proteinExistence type="predicted"/>
<dbReference type="GO" id="GO:0016829">
    <property type="term" value="F:lyase activity"/>
    <property type="evidence" value="ECO:0007669"/>
    <property type="project" value="UniProtKB-KW"/>
</dbReference>
<dbReference type="PANTHER" id="PTHR33542:SF3">
    <property type="entry name" value="SIROHYDROCHLORIN FERROCHELATASE, CHLOROPLASTIC"/>
    <property type="match status" value="1"/>
</dbReference>
<comment type="caution">
    <text evidence="4">The sequence shown here is derived from an EMBL/GenBank/DDBJ whole genome shotgun (WGS) entry which is preliminary data.</text>
</comment>
<evidence type="ECO:0000256" key="2">
    <source>
        <dbReference type="ARBA" id="ARBA00023239"/>
    </source>
</evidence>
<feature type="compositionally biased region" description="Basic and acidic residues" evidence="3">
    <location>
        <begin position="302"/>
        <end position="313"/>
    </location>
</feature>
<dbReference type="CDD" id="cd03414">
    <property type="entry name" value="CbiX_SirB_C"/>
    <property type="match status" value="1"/>
</dbReference>
<dbReference type="Gene3D" id="3.40.50.1400">
    <property type="match status" value="2"/>
</dbReference>
<feature type="region of interest" description="Disordered" evidence="3">
    <location>
        <begin position="272"/>
        <end position="329"/>
    </location>
</feature>
<dbReference type="InterPro" id="IPR002762">
    <property type="entry name" value="CbiX-like"/>
</dbReference>
<name>A0A1S1PYR1_9ACTN</name>
<feature type="compositionally biased region" description="Basic residues" evidence="3">
    <location>
        <begin position="291"/>
        <end position="301"/>
    </location>
</feature>
<feature type="compositionally biased region" description="Basic and acidic residues" evidence="3">
    <location>
        <begin position="280"/>
        <end position="289"/>
    </location>
</feature>
<sequence length="329" mass="35083">MLIVGHGTRDEAGAEQFRRFVSRVRARAGGLAVDGGFIELSAPPVADAVSRLVDAGHRRLGVVPLTLVAAGHAKGDIPGSMARERERHPGLRYAYGRPLGPHPTILRLLAERVDVLCPPDRREQTTVLLVGRGSTDPDANAEVFKVARLLWEGRGYGGVEVAFISLAEPSVPAGLERIHRLGGRRIVVVPYFLFTGVLPRRTVEQAAGWAGGHPEVELACAGLLGDSAAGAGGEGDGLVELVLERYQEALGGDIRMNCDTCLYRIALPGHAHRVGQAQTPHDHPDDPSHSHGPHGHHHHDHSHSPDPHSHGDPHAAGGSVGRWDGRGSR</sequence>
<keyword evidence="5" id="KW-1185">Reference proteome</keyword>
<keyword evidence="1" id="KW-0479">Metal-binding</keyword>
<dbReference type="GO" id="GO:0046872">
    <property type="term" value="F:metal ion binding"/>
    <property type="evidence" value="ECO:0007669"/>
    <property type="project" value="UniProtKB-KW"/>
</dbReference>
<accession>A0A1S1PYR1</accession>
<dbReference type="EMBL" id="MAXA01000217">
    <property type="protein sequence ID" value="OHV27803.1"/>
    <property type="molecule type" value="Genomic_DNA"/>
</dbReference>
<evidence type="ECO:0000256" key="1">
    <source>
        <dbReference type="ARBA" id="ARBA00022723"/>
    </source>
</evidence>
<organism evidence="4 5">
    <name type="scientific">Parafrankia soli</name>
    <dbReference type="NCBI Taxonomy" id="2599596"/>
    <lineage>
        <taxon>Bacteria</taxon>
        <taxon>Bacillati</taxon>
        <taxon>Actinomycetota</taxon>
        <taxon>Actinomycetes</taxon>
        <taxon>Frankiales</taxon>
        <taxon>Frankiaceae</taxon>
        <taxon>Parafrankia</taxon>
    </lineage>
</organism>
<keyword evidence="2" id="KW-0456">Lyase</keyword>
<evidence type="ECO:0000313" key="4">
    <source>
        <dbReference type="EMBL" id="OHV27803.1"/>
    </source>
</evidence>
<dbReference type="Proteomes" id="UP000179769">
    <property type="component" value="Unassembled WGS sequence"/>
</dbReference>
<dbReference type="AlphaFoldDB" id="A0A1S1PYR1"/>
<dbReference type="CDD" id="cd03416">
    <property type="entry name" value="CbiX_SirB_N"/>
    <property type="match status" value="1"/>
</dbReference>
<dbReference type="Pfam" id="PF01903">
    <property type="entry name" value="CbiX"/>
    <property type="match status" value="2"/>
</dbReference>
<evidence type="ECO:0000313" key="5">
    <source>
        <dbReference type="Proteomes" id="UP000179769"/>
    </source>
</evidence>